<evidence type="ECO:0000256" key="1">
    <source>
        <dbReference type="ARBA" id="ARBA00001946"/>
    </source>
</evidence>
<protein>
    <submittedName>
        <fullName evidence="4">NUDIX domain-containing protein</fullName>
    </submittedName>
</protein>
<name>A0A6M0SHN0_9CYAN</name>
<keyword evidence="2" id="KW-0378">Hydrolase</keyword>
<dbReference type="PROSITE" id="PS51462">
    <property type="entry name" value="NUDIX"/>
    <property type="match status" value="1"/>
</dbReference>
<dbReference type="Pfam" id="PF00293">
    <property type="entry name" value="NUDIX"/>
    <property type="match status" value="1"/>
</dbReference>
<proteinExistence type="predicted"/>
<comment type="caution">
    <text evidence="4">The sequence shown here is derived from an EMBL/GenBank/DDBJ whole genome shotgun (WGS) entry which is preliminary data.</text>
</comment>
<dbReference type="Proteomes" id="UP000473574">
    <property type="component" value="Unassembled WGS sequence"/>
</dbReference>
<dbReference type="CDD" id="cd04672">
    <property type="entry name" value="NUDIX_CDP-Chase_like"/>
    <property type="match status" value="1"/>
</dbReference>
<dbReference type="Gene3D" id="6.10.250.1120">
    <property type="match status" value="1"/>
</dbReference>
<dbReference type="InterPro" id="IPR015797">
    <property type="entry name" value="NUDIX_hydrolase-like_dom_sf"/>
</dbReference>
<evidence type="ECO:0000313" key="4">
    <source>
        <dbReference type="EMBL" id="NEZ68017.1"/>
    </source>
</evidence>
<organism evidence="4 5">
    <name type="scientific">Adonisia turfae CCMR0082</name>
    <dbReference type="NCBI Taxonomy" id="2304604"/>
    <lineage>
        <taxon>Bacteria</taxon>
        <taxon>Bacillati</taxon>
        <taxon>Cyanobacteriota</taxon>
        <taxon>Adonisia</taxon>
        <taxon>Adonisia turfae</taxon>
    </lineage>
</organism>
<dbReference type="InterPro" id="IPR000086">
    <property type="entry name" value="NUDIX_hydrolase_dom"/>
</dbReference>
<dbReference type="Pfam" id="PF12535">
    <property type="entry name" value="Nudix_N"/>
    <property type="match status" value="1"/>
</dbReference>
<evidence type="ECO:0000259" key="3">
    <source>
        <dbReference type="PROSITE" id="PS51462"/>
    </source>
</evidence>
<sequence length="206" mass="23279">MEDLWLAWAKRLQSIASNGLLFSSDEYDRERYREVADIANRMLSTLGSVPIGRIEDLVSDFASGYATPKVDVRGAVIRDERILLVREATDQLWTLPGGFAEVGCSPAENVEKEIWEETSLRAKAKSVYGIRHKAKHNYDPDVRDFYKIFFICEGLEGEPEPGAETMDVGFFDLEALPPLSTGRVLESDLVAAFRFMKDSQPMMEFD</sequence>
<evidence type="ECO:0000313" key="5">
    <source>
        <dbReference type="Proteomes" id="UP000473574"/>
    </source>
</evidence>
<evidence type="ECO:0000256" key="2">
    <source>
        <dbReference type="ARBA" id="ARBA00022801"/>
    </source>
</evidence>
<feature type="domain" description="Nudix hydrolase" evidence="3">
    <location>
        <begin position="67"/>
        <end position="197"/>
    </location>
</feature>
<dbReference type="PANTHER" id="PTHR43046">
    <property type="entry name" value="GDP-MANNOSE MANNOSYL HYDROLASE"/>
    <property type="match status" value="1"/>
</dbReference>
<dbReference type="GO" id="GO:0016787">
    <property type="term" value="F:hydrolase activity"/>
    <property type="evidence" value="ECO:0007669"/>
    <property type="project" value="UniProtKB-KW"/>
</dbReference>
<gene>
    <name evidence="4" type="ORF">D0962_35695</name>
</gene>
<comment type="cofactor">
    <cofactor evidence="1">
        <name>Mg(2+)</name>
        <dbReference type="ChEBI" id="CHEBI:18420"/>
    </cofactor>
</comment>
<dbReference type="AlphaFoldDB" id="A0A6M0SHN0"/>
<dbReference type="EMBL" id="QZCE01000002">
    <property type="protein sequence ID" value="NEZ68017.1"/>
    <property type="molecule type" value="Genomic_DNA"/>
</dbReference>
<dbReference type="InterPro" id="IPR059176">
    <property type="entry name" value="UDP-X_N"/>
</dbReference>
<dbReference type="SUPFAM" id="SSF55811">
    <property type="entry name" value="Nudix"/>
    <property type="match status" value="1"/>
</dbReference>
<dbReference type="RefSeq" id="WP_163671275.1">
    <property type="nucleotide sequence ID" value="NZ_QZCE01000002.1"/>
</dbReference>
<reference evidence="4 5" key="1">
    <citation type="journal article" date="2020" name="Microb. Ecol.">
        <title>Ecogenomics of the Marine Benthic Filamentous Cyanobacterium Adonisia.</title>
        <authorList>
            <person name="Walter J.M."/>
            <person name="Coutinho F.H."/>
            <person name="Leomil L."/>
            <person name="Hargreaves P.I."/>
            <person name="Campeao M.E."/>
            <person name="Vieira V.V."/>
            <person name="Silva B.S."/>
            <person name="Fistarol G.O."/>
            <person name="Salomon P.S."/>
            <person name="Sawabe T."/>
            <person name="Mino S."/>
            <person name="Hosokawa M."/>
            <person name="Miyashita H."/>
            <person name="Maruyama F."/>
            <person name="van Verk M.C."/>
            <person name="Dutilh B.E."/>
            <person name="Thompson C.C."/>
            <person name="Thompson F.L."/>
        </authorList>
    </citation>
    <scope>NUCLEOTIDE SEQUENCE [LARGE SCALE GENOMIC DNA]</scope>
    <source>
        <strain evidence="4 5">CCMR0082</strain>
    </source>
</reference>
<accession>A0A6M0SHN0</accession>
<dbReference type="Gene3D" id="3.90.79.10">
    <property type="entry name" value="Nucleoside Triphosphate Pyrophosphohydrolase"/>
    <property type="match status" value="1"/>
</dbReference>
<dbReference type="PANTHER" id="PTHR43046:SF16">
    <property type="entry name" value="ADP-RIBOSE PYROPHOSPHATASE YJHB-RELATED"/>
    <property type="match status" value="1"/>
</dbReference>